<dbReference type="WBParaSite" id="EgrG_002060200">
    <property type="protein sequence ID" value="EgrG_002060200"/>
    <property type="gene ID" value="EgrG_002060200"/>
</dbReference>
<dbReference type="EMBL" id="LK028723">
    <property type="protein sequence ID" value="CDS25109.1"/>
    <property type="molecule type" value="Genomic_DNA"/>
</dbReference>
<reference evidence="1 2" key="1">
    <citation type="journal article" date="2013" name="Nature">
        <title>The genomes of four tapeworm species reveal adaptations to parasitism.</title>
        <authorList>
            <person name="Tsai I.J."/>
            <person name="Zarowiecki M."/>
            <person name="Holroyd N."/>
            <person name="Garciarrubio A."/>
            <person name="Sanchez-Flores A."/>
            <person name="Brooks K.L."/>
            <person name="Tracey A."/>
            <person name="Bobes R.J."/>
            <person name="Fragoso G."/>
            <person name="Sciutto E."/>
            <person name="Aslett M."/>
            <person name="Beasley H."/>
            <person name="Bennett H.M."/>
            <person name="Cai J."/>
            <person name="Camicia F."/>
            <person name="Clark R."/>
            <person name="Cucher M."/>
            <person name="De Silva N."/>
            <person name="Day T.A."/>
            <person name="Deplazes P."/>
            <person name="Estrada K."/>
            <person name="Fernandez C."/>
            <person name="Holland P.W."/>
            <person name="Hou J."/>
            <person name="Hu S."/>
            <person name="Huckvale T."/>
            <person name="Hung S.S."/>
            <person name="Kamenetzky L."/>
            <person name="Keane J.A."/>
            <person name="Kiss F."/>
            <person name="Koziol U."/>
            <person name="Lambert O."/>
            <person name="Liu K."/>
            <person name="Luo X."/>
            <person name="Luo Y."/>
            <person name="Macchiaroli N."/>
            <person name="Nichol S."/>
            <person name="Paps J."/>
            <person name="Parkinson J."/>
            <person name="Pouchkina-Stantcheva N."/>
            <person name="Riddiford N."/>
            <person name="Rosenzvit M."/>
            <person name="Salinas G."/>
            <person name="Wasmuth J.D."/>
            <person name="Zamanian M."/>
            <person name="Zheng Y."/>
            <person name="Cai X."/>
            <person name="Soberon X."/>
            <person name="Olson P.D."/>
            <person name="Laclette J.P."/>
            <person name="Brehm K."/>
            <person name="Berriman M."/>
            <person name="Garciarrubio A."/>
            <person name="Bobes R.J."/>
            <person name="Fragoso G."/>
            <person name="Sanchez-Flores A."/>
            <person name="Estrada K."/>
            <person name="Cevallos M.A."/>
            <person name="Morett E."/>
            <person name="Gonzalez V."/>
            <person name="Portillo T."/>
            <person name="Ochoa-Leyva A."/>
            <person name="Jose M.V."/>
            <person name="Sciutto E."/>
            <person name="Landa A."/>
            <person name="Jimenez L."/>
            <person name="Valdes V."/>
            <person name="Carrero J.C."/>
            <person name="Larralde C."/>
            <person name="Morales-Montor J."/>
            <person name="Limon-Lason J."/>
            <person name="Soberon X."/>
            <person name="Laclette J.P."/>
        </authorList>
    </citation>
    <scope>NUCLEOTIDE SEQUENCE [LARGE SCALE GENOMIC DNA]</scope>
</reference>
<proteinExistence type="predicted"/>
<gene>
    <name evidence="1" type="ORF">EgrG_002060200</name>
</gene>
<accession>A0A068X501</accession>
<sequence length="159" mass="17209">MGDLPSLTLSTAISRNGGSIYFPFLREFSTAVGSAQKDYRSLSPLHRGVFFRFVGLGSPSSTTTATFSCSAELDGDDFDQILPDAMRPERIATPPHRPLLKQQQGALSLTLKHTLSRKTPTTPIIVSHGVAREEACKNVHVYSSAPMVVANWDVEGMGS</sequence>
<dbReference type="AlphaFoldDB" id="A0A068X501"/>
<evidence type="ECO:0000313" key="1">
    <source>
        <dbReference type="EMBL" id="CDS25109.1"/>
    </source>
</evidence>
<evidence type="ECO:0000313" key="3">
    <source>
        <dbReference type="WBParaSite" id="EgrG_002060200"/>
    </source>
</evidence>
<organism evidence="1">
    <name type="scientific">Echinococcus granulosus</name>
    <name type="common">Hydatid tapeworm</name>
    <dbReference type="NCBI Taxonomy" id="6210"/>
    <lineage>
        <taxon>Eukaryota</taxon>
        <taxon>Metazoa</taxon>
        <taxon>Spiralia</taxon>
        <taxon>Lophotrochozoa</taxon>
        <taxon>Platyhelminthes</taxon>
        <taxon>Cestoda</taxon>
        <taxon>Eucestoda</taxon>
        <taxon>Cyclophyllidea</taxon>
        <taxon>Taeniidae</taxon>
        <taxon>Echinococcus</taxon>
        <taxon>Echinococcus granulosus group</taxon>
    </lineage>
</organism>
<reference evidence="3" key="3">
    <citation type="submission" date="2020-10" db="UniProtKB">
        <authorList>
            <consortium name="WormBaseParasite"/>
        </authorList>
    </citation>
    <scope>IDENTIFICATION</scope>
</reference>
<protein>
    <submittedName>
        <fullName evidence="1 3">Uncharacterized protein</fullName>
    </submittedName>
</protein>
<dbReference type="Proteomes" id="UP000492820">
    <property type="component" value="Unassembled WGS sequence"/>
</dbReference>
<reference evidence="1" key="2">
    <citation type="submission" date="2014-06" db="EMBL/GenBank/DDBJ databases">
        <authorList>
            <person name="Aslett M."/>
        </authorList>
    </citation>
    <scope>NUCLEOTIDE SEQUENCE</scope>
</reference>
<evidence type="ECO:0000313" key="2">
    <source>
        <dbReference type="Proteomes" id="UP000492820"/>
    </source>
</evidence>
<name>A0A068X501_ECHGR</name>